<comment type="caution">
    <text evidence="5">The sequence shown here is derived from an EMBL/GenBank/DDBJ whole genome shotgun (WGS) entry which is preliminary data.</text>
</comment>
<reference evidence="5 6" key="1">
    <citation type="journal article" date="2021" name="Genome Biol. Evol.">
        <title>The evolution of interdependence in a four-way mealybug symbiosis.</title>
        <authorList>
            <person name="Garber A.I."/>
            <person name="Kupper M."/>
            <person name="Laetsch D.R."/>
            <person name="Weldon S.R."/>
            <person name="Ladinsky M.S."/>
            <person name="Bjorkman P.J."/>
            <person name="McCutcheon J.P."/>
        </authorList>
    </citation>
    <scope>NUCLEOTIDE SEQUENCE [LARGE SCALE GENOMIC DNA]</scope>
    <source>
        <strain evidence="5">SOD</strain>
    </source>
</reference>
<gene>
    <name evidence="5" type="primary">osmE</name>
    <name evidence="5" type="ORF">JZM24_14945</name>
</gene>
<dbReference type="RefSeq" id="WP_215670638.1">
    <property type="nucleotide sequence ID" value="NZ_JAFJYC010000002.1"/>
</dbReference>
<evidence type="ECO:0000259" key="4">
    <source>
        <dbReference type="Pfam" id="PF04355"/>
    </source>
</evidence>
<feature type="domain" description="Outer membrane protein assembly factor BamE" evidence="4">
    <location>
        <begin position="30"/>
        <end position="96"/>
    </location>
</feature>
<feature type="signal peptide" evidence="3">
    <location>
        <begin position="1"/>
        <end position="23"/>
    </location>
</feature>
<dbReference type="Proteomes" id="UP000811282">
    <property type="component" value="Unassembled WGS sequence"/>
</dbReference>
<protein>
    <submittedName>
        <fullName evidence="5">Osmotically-inducible lipoprotein OsmE</fullName>
    </submittedName>
</protein>
<dbReference type="NCBIfam" id="NF008423">
    <property type="entry name" value="PRK11251.1"/>
    <property type="match status" value="1"/>
</dbReference>
<keyword evidence="2" id="KW-0472">Membrane</keyword>
<dbReference type="InterPro" id="IPR037873">
    <property type="entry name" value="BamE-like"/>
</dbReference>
<organism evidence="5 6">
    <name type="scientific">Candidatus Sodalis endolongispinus</name>
    <dbReference type="NCBI Taxonomy" id="2812662"/>
    <lineage>
        <taxon>Bacteria</taxon>
        <taxon>Pseudomonadati</taxon>
        <taxon>Pseudomonadota</taxon>
        <taxon>Gammaproteobacteria</taxon>
        <taxon>Enterobacterales</taxon>
        <taxon>Bruguierivoracaceae</taxon>
        <taxon>Sodalis</taxon>
    </lineage>
</organism>
<proteinExistence type="predicted"/>
<keyword evidence="1 3" id="KW-0732">Signal</keyword>
<evidence type="ECO:0000256" key="1">
    <source>
        <dbReference type="ARBA" id="ARBA00022729"/>
    </source>
</evidence>
<feature type="chain" id="PRO_5045403481" evidence="3">
    <location>
        <begin position="24"/>
        <end position="112"/>
    </location>
</feature>
<keyword evidence="5" id="KW-0449">Lipoprotein</keyword>
<evidence type="ECO:0000256" key="3">
    <source>
        <dbReference type="SAM" id="SignalP"/>
    </source>
</evidence>
<dbReference type="Gene3D" id="3.30.1450.10">
    <property type="match status" value="1"/>
</dbReference>
<dbReference type="Pfam" id="PF04355">
    <property type="entry name" value="BamE"/>
    <property type="match status" value="1"/>
</dbReference>
<sequence length="112" mass="12055">MNNKMVLALSAAAAISFLSGCTAYDRADSYVNKPVVSDVKKGMTKEQARAIGGVPATSSTMINARGTCDSYVLGNRNGRPINYFVSYDETGKVLNKGFQSCQEYDTNPQQGQ</sequence>
<evidence type="ECO:0000313" key="6">
    <source>
        <dbReference type="Proteomes" id="UP000811282"/>
    </source>
</evidence>
<dbReference type="InterPro" id="IPR007450">
    <property type="entry name" value="BamE_dom"/>
</dbReference>
<accession>A0ABS5YDP8</accession>
<evidence type="ECO:0000313" key="5">
    <source>
        <dbReference type="EMBL" id="MBT9433092.1"/>
    </source>
</evidence>
<dbReference type="EMBL" id="JAFJYC010000002">
    <property type="protein sequence ID" value="MBT9433092.1"/>
    <property type="molecule type" value="Genomic_DNA"/>
</dbReference>
<dbReference type="PROSITE" id="PS51257">
    <property type="entry name" value="PROKAR_LIPOPROTEIN"/>
    <property type="match status" value="1"/>
</dbReference>
<evidence type="ECO:0000256" key="2">
    <source>
        <dbReference type="ARBA" id="ARBA00023136"/>
    </source>
</evidence>
<name>A0ABS5YDP8_9GAMM</name>
<keyword evidence="6" id="KW-1185">Reference proteome</keyword>